<dbReference type="InterPro" id="IPR027379">
    <property type="entry name" value="CLS_N"/>
</dbReference>
<evidence type="ECO:0000256" key="11">
    <source>
        <dbReference type="ARBA" id="ARBA00023264"/>
    </source>
</evidence>
<reference evidence="15 16" key="1">
    <citation type="submission" date="2011-05" db="EMBL/GenBank/DDBJ databases">
        <title>Whole genome sequence of Microlunatus phosphovorus NM-1.</title>
        <authorList>
            <person name="Hosoyama A."/>
            <person name="Sasaki K."/>
            <person name="Harada T."/>
            <person name="Igarashi R."/>
            <person name="Kawakoshi A."/>
            <person name="Sasagawa M."/>
            <person name="Fukada J."/>
            <person name="Nakamura S."/>
            <person name="Katano Y."/>
            <person name="Hanada S."/>
            <person name="Kamagata Y."/>
            <person name="Nakamura N."/>
            <person name="Yamazaki S."/>
            <person name="Fujita N."/>
        </authorList>
    </citation>
    <scope>NUCLEOTIDE SEQUENCE [LARGE SCALE GENOMIC DNA]</scope>
    <source>
        <strain evidence="16">ATCC 700054 / DSM 10555 / JCM 9379 / NBRC 101784 / NCIMB 13414 / VKM Ac-1990 / NM-1</strain>
    </source>
</reference>
<proteinExistence type="predicted"/>
<evidence type="ECO:0000256" key="4">
    <source>
        <dbReference type="ARBA" id="ARBA00022679"/>
    </source>
</evidence>
<keyword evidence="11" id="KW-1208">Phospholipid metabolism</keyword>
<dbReference type="SMART" id="SM00155">
    <property type="entry name" value="PLDc"/>
    <property type="match status" value="2"/>
</dbReference>
<dbReference type="Pfam" id="PF13396">
    <property type="entry name" value="PLDc_N"/>
    <property type="match status" value="1"/>
</dbReference>
<evidence type="ECO:0000256" key="13">
    <source>
        <dbReference type="SAM" id="Phobius"/>
    </source>
</evidence>
<name>F5XMG1_MICPN</name>
<dbReference type="InterPro" id="IPR022924">
    <property type="entry name" value="Cardiolipin_synthase"/>
</dbReference>
<dbReference type="Proteomes" id="UP000007947">
    <property type="component" value="Chromosome"/>
</dbReference>
<dbReference type="InterPro" id="IPR025202">
    <property type="entry name" value="PLD-like_dom"/>
</dbReference>
<evidence type="ECO:0000256" key="6">
    <source>
        <dbReference type="ARBA" id="ARBA00022737"/>
    </source>
</evidence>
<evidence type="ECO:0000256" key="7">
    <source>
        <dbReference type="ARBA" id="ARBA00022989"/>
    </source>
</evidence>
<feature type="transmembrane region" description="Helical" evidence="13">
    <location>
        <begin position="6"/>
        <end position="25"/>
    </location>
</feature>
<keyword evidence="4 15" id="KW-0808">Transferase</keyword>
<evidence type="ECO:0000313" key="15">
    <source>
        <dbReference type="EMBL" id="BAK36418.1"/>
    </source>
</evidence>
<keyword evidence="9 13" id="KW-0472">Membrane</keyword>
<dbReference type="EC" id="2.7.8.-" evidence="12"/>
<keyword evidence="2" id="KW-1003">Cell membrane</keyword>
<evidence type="ECO:0000256" key="2">
    <source>
        <dbReference type="ARBA" id="ARBA00022475"/>
    </source>
</evidence>
<evidence type="ECO:0000256" key="3">
    <source>
        <dbReference type="ARBA" id="ARBA00022516"/>
    </source>
</evidence>
<dbReference type="HOGENOM" id="CLU_038053_1_0_11"/>
<dbReference type="GO" id="GO:0005886">
    <property type="term" value="C:plasma membrane"/>
    <property type="evidence" value="ECO:0007669"/>
    <property type="project" value="UniProtKB-SubCell"/>
</dbReference>
<dbReference type="Pfam" id="PF13091">
    <property type="entry name" value="PLDc_2"/>
    <property type="match status" value="2"/>
</dbReference>
<sequence>MTPLWITITSAVVIFAINVVALGLVPERRRPSSAMAWLLLIFFLPGIGLLLFLLIGSPYVPEKRREEQRVTGDLIRSRLTGMPALPPSPDRPGWLDTAMTLNRTLAWLPSMQHNRAQLFSNYEESIQAKADLVRTAERFVHVEYFMMCRDETTKDFFAALFEVAGRGVKVRVLFDHMSTFGLPGHKQLLAEFDQAGIEWRPMLPIQPLKGEWRRPDLRNHRKIVVVDGRAGFVGSQNMIDSSYHKKKHEAAGRHWHELTTRVEGPVVQTLNLVFASDWFIESKEILRDYVQPVDFPDDLGDLTCQIVPSGPGFPDENNLRLFNTLIYGAQRRLSITSPYFVPDESLLYAITTAAQRGVAVELFVSAVGEQFMVSHAQNSYYRFLLEAGVRIFQYPYPAVLHAKHMSVDDNTAVIGSSNMDIRSFNLDFEVSMMCIGESFVARMREVEDEYRSLSHELTLAEWKQRPLTKRWVDNVMRLTSAVQ</sequence>
<evidence type="ECO:0000256" key="5">
    <source>
        <dbReference type="ARBA" id="ARBA00022692"/>
    </source>
</evidence>
<keyword evidence="8" id="KW-0443">Lipid metabolism</keyword>
<feature type="domain" description="PLD phosphodiesterase" evidence="14">
    <location>
        <begin position="396"/>
        <end position="423"/>
    </location>
</feature>
<accession>F5XMG1</accession>
<dbReference type="NCBIfam" id="TIGR04265">
    <property type="entry name" value="bac_cardiolipin"/>
    <property type="match status" value="1"/>
</dbReference>
<evidence type="ECO:0000313" key="16">
    <source>
        <dbReference type="Proteomes" id="UP000007947"/>
    </source>
</evidence>
<feature type="transmembrane region" description="Helical" evidence="13">
    <location>
        <begin position="37"/>
        <end position="60"/>
    </location>
</feature>
<dbReference type="PROSITE" id="PS50035">
    <property type="entry name" value="PLD"/>
    <property type="match status" value="2"/>
</dbReference>
<dbReference type="SUPFAM" id="SSF56024">
    <property type="entry name" value="Phospholipase D/nuclease"/>
    <property type="match status" value="2"/>
</dbReference>
<keyword evidence="6" id="KW-0677">Repeat</keyword>
<evidence type="ECO:0000256" key="12">
    <source>
        <dbReference type="NCBIfam" id="TIGR04265"/>
    </source>
</evidence>
<dbReference type="AlphaFoldDB" id="F5XMG1"/>
<dbReference type="EMBL" id="AP012204">
    <property type="protein sequence ID" value="BAK36418.1"/>
    <property type="molecule type" value="Genomic_DNA"/>
</dbReference>
<dbReference type="Gene3D" id="3.30.870.10">
    <property type="entry name" value="Endonuclease Chain A"/>
    <property type="match status" value="2"/>
</dbReference>
<dbReference type="CDD" id="cd09158">
    <property type="entry name" value="PLDc_EcCLS_like_2"/>
    <property type="match status" value="1"/>
</dbReference>
<evidence type="ECO:0000256" key="1">
    <source>
        <dbReference type="ARBA" id="ARBA00004651"/>
    </source>
</evidence>
<dbReference type="RefSeq" id="WP_013864277.1">
    <property type="nucleotide sequence ID" value="NC_015635.1"/>
</dbReference>
<keyword evidence="7 13" id="KW-1133">Transmembrane helix</keyword>
<protein>
    <recommendedName>
        <fullName evidence="12">Cardiolipin synthase</fullName>
        <ecNumber evidence="12">2.7.8.-</ecNumber>
    </recommendedName>
</protein>
<gene>
    <name evidence="15" type="primary">cls</name>
    <name evidence="15" type="ordered locus">MLP_34040</name>
</gene>
<feature type="domain" description="PLD phosphodiesterase" evidence="14">
    <location>
        <begin position="215"/>
        <end position="242"/>
    </location>
</feature>
<comment type="subcellular location">
    <subcellularLocation>
        <location evidence="1">Cell membrane</location>
        <topology evidence="1">Multi-pass membrane protein</topology>
    </subcellularLocation>
</comment>
<dbReference type="eggNOG" id="COG1502">
    <property type="taxonomic scope" value="Bacteria"/>
</dbReference>
<dbReference type="GO" id="GO:0032049">
    <property type="term" value="P:cardiolipin biosynthetic process"/>
    <property type="evidence" value="ECO:0007669"/>
    <property type="project" value="UniProtKB-UniRule"/>
</dbReference>
<evidence type="ECO:0000256" key="9">
    <source>
        <dbReference type="ARBA" id="ARBA00023136"/>
    </source>
</evidence>
<keyword evidence="16" id="KW-1185">Reference proteome</keyword>
<organism evidence="15 16">
    <name type="scientific">Microlunatus phosphovorus (strain ATCC 700054 / DSM 10555 / JCM 9379 / NBRC 101784 / NCIMB 13414 / VKM Ac-1990 / NM-1)</name>
    <dbReference type="NCBI Taxonomy" id="1032480"/>
    <lineage>
        <taxon>Bacteria</taxon>
        <taxon>Bacillati</taxon>
        <taxon>Actinomycetota</taxon>
        <taxon>Actinomycetes</taxon>
        <taxon>Propionibacteriales</taxon>
        <taxon>Propionibacteriaceae</taxon>
        <taxon>Microlunatus</taxon>
    </lineage>
</organism>
<dbReference type="STRING" id="1032480.MLP_34040"/>
<keyword evidence="3" id="KW-0444">Lipid biosynthesis</keyword>
<dbReference type="InterPro" id="IPR001736">
    <property type="entry name" value="PLipase_D/transphosphatidylase"/>
</dbReference>
<dbReference type="PANTHER" id="PTHR21248:SF22">
    <property type="entry name" value="PHOSPHOLIPASE D"/>
    <property type="match status" value="1"/>
</dbReference>
<dbReference type="KEGG" id="mph:MLP_34040"/>
<evidence type="ECO:0000256" key="10">
    <source>
        <dbReference type="ARBA" id="ARBA00023209"/>
    </source>
</evidence>
<evidence type="ECO:0000256" key="8">
    <source>
        <dbReference type="ARBA" id="ARBA00023098"/>
    </source>
</evidence>
<evidence type="ECO:0000259" key="14">
    <source>
        <dbReference type="PROSITE" id="PS50035"/>
    </source>
</evidence>
<dbReference type="PANTHER" id="PTHR21248">
    <property type="entry name" value="CARDIOLIPIN SYNTHASE"/>
    <property type="match status" value="1"/>
</dbReference>
<dbReference type="GO" id="GO:0008808">
    <property type="term" value="F:cardiolipin synthase activity"/>
    <property type="evidence" value="ECO:0007669"/>
    <property type="project" value="UniProtKB-UniRule"/>
</dbReference>
<keyword evidence="10" id="KW-0594">Phospholipid biosynthesis</keyword>
<keyword evidence="5 13" id="KW-0812">Transmembrane</keyword>